<name>A0ABW2IMK0_9PROT</name>
<dbReference type="InterPro" id="IPR021365">
    <property type="entry name" value="DUF2891"/>
</dbReference>
<keyword evidence="2" id="KW-0732">Signal</keyword>
<dbReference type="Proteomes" id="UP001596492">
    <property type="component" value="Unassembled WGS sequence"/>
</dbReference>
<accession>A0ABW2IMK0</accession>
<reference evidence="4" key="1">
    <citation type="journal article" date="2019" name="Int. J. Syst. Evol. Microbiol.">
        <title>The Global Catalogue of Microorganisms (GCM) 10K type strain sequencing project: providing services to taxonomists for standard genome sequencing and annotation.</title>
        <authorList>
            <consortium name="The Broad Institute Genomics Platform"/>
            <consortium name="The Broad Institute Genome Sequencing Center for Infectious Disease"/>
            <person name="Wu L."/>
            <person name="Ma J."/>
        </authorList>
    </citation>
    <scope>NUCLEOTIDE SEQUENCE [LARGE SCALE GENOMIC DNA]</scope>
    <source>
        <strain evidence="4">CCUG 51308</strain>
    </source>
</reference>
<feature type="signal peptide" evidence="2">
    <location>
        <begin position="1"/>
        <end position="18"/>
    </location>
</feature>
<organism evidence="3 4">
    <name type="scientific">Hirschia litorea</name>
    <dbReference type="NCBI Taxonomy" id="1199156"/>
    <lineage>
        <taxon>Bacteria</taxon>
        <taxon>Pseudomonadati</taxon>
        <taxon>Pseudomonadota</taxon>
        <taxon>Alphaproteobacteria</taxon>
        <taxon>Hyphomonadales</taxon>
        <taxon>Hyphomonadaceae</taxon>
        <taxon>Hirschia</taxon>
    </lineage>
</organism>
<protein>
    <submittedName>
        <fullName evidence="3">DUF2891 domain-containing protein</fullName>
    </submittedName>
</protein>
<comment type="caution">
    <text evidence="3">The sequence shown here is derived from an EMBL/GenBank/DDBJ whole genome shotgun (WGS) entry which is preliminary data.</text>
</comment>
<gene>
    <name evidence="3" type="ORF">ACFQS8_10910</name>
</gene>
<keyword evidence="4" id="KW-1185">Reference proteome</keyword>
<dbReference type="PROSITE" id="PS51257">
    <property type="entry name" value="PROKAR_LIPOPROTEIN"/>
    <property type="match status" value="1"/>
</dbReference>
<evidence type="ECO:0000313" key="4">
    <source>
        <dbReference type="Proteomes" id="UP001596492"/>
    </source>
</evidence>
<evidence type="ECO:0000256" key="1">
    <source>
        <dbReference type="SAM" id="MobiDB-lite"/>
    </source>
</evidence>
<sequence length="394" mass="43502">MKQIICTLLSAVAISAAACSQQDTPPPETSTTPSPTVQTDHTQQPLHLPVPRAGVVEDRFAGLALTCLHQEYPNKVSIVLDQDSDSKPPSQLFPAFYGCFDWHSSVHGHWLLTRILTVDPDTPLRTLIIQELDKSFTPENLAGEVEYFSTNGKGAFERPYGRAWFLQLVAELHTSEDPKMQEWRNILQPLEKIIVEQTQTWLKSLAYPIRSGTHNQSSFAFGLMLDYARTIGNSDFEKSLSDSAMRFHENDINCPLTYEPSGEDFLSPCLMEADLMRRIMPQNTFATWLSAFLPDIPEDGSADWLAPGIVLDATDGKLVHLDGVNLSRAWALEGIASALPADDARRASLLASAQLHTEKGIASVSDEHYSGSHWLGSFATYLTTKRGIASAASE</sequence>
<dbReference type="Pfam" id="PF11199">
    <property type="entry name" value="DUF2891"/>
    <property type="match status" value="1"/>
</dbReference>
<dbReference type="RefSeq" id="WP_382167367.1">
    <property type="nucleotide sequence ID" value="NZ_JBHTBR010000005.1"/>
</dbReference>
<feature type="region of interest" description="Disordered" evidence="1">
    <location>
        <begin position="19"/>
        <end position="44"/>
    </location>
</feature>
<evidence type="ECO:0000256" key="2">
    <source>
        <dbReference type="SAM" id="SignalP"/>
    </source>
</evidence>
<evidence type="ECO:0000313" key="3">
    <source>
        <dbReference type="EMBL" id="MFC7292127.1"/>
    </source>
</evidence>
<dbReference type="EMBL" id="JBHTBR010000005">
    <property type="protein sequence ID" value="MFC7292127.1"/>
    <property type="molecule type" value="Genomic_DNA"/>
</dbReference>
<proteinExistence type="predicted"/>
<feature type="chain" id="PRO_5046086286" evidence="2">
    <location>
        <begin position="19"/>
        <end position="394"/>
    </location>
</feature>